<comment type="caution">
    <text evidence="1">The sequence shown here is derived from an EMBL/GenBank/DDBJ whole genome shotgun (WGS) entry which is preliminary data.</text>
</comment>
<name>A0A4R6QLM7_9BURK</name>
<dbReference type="AlphaFoldDB" id="A0A4R6QLM7"/>
<keyword evidence="2" id="KW-1185">Reference proteome</keyword>
<protein>
    <submittedName>
        <fullName evidence="1">Uncharacterized protein</fullName>
    </submittedName>
</protein>
<gene>
    <name evidence="1" type="ORF">DES47_104566</name>
</gene>
<dbReference type="OrthoDB" id="8362946at2"/>
<sequence length="655" mass="71420">MDNTSSTPVTDALTLWELLNRKGGLAPASHDASLVASLCHSLGVPAGSDIGTFLASRPIDVSSFLIAVLTALEPFGLMLSETLAMFERHGVKGSNDGMLVQFDFGQAEGKLGFDAHHFRCAMASHQALQQAVAVHLFDKRDLWQLREVLLSCLPPQDQDFHALPVDAPARAWLVEALAPNGWPYTRPAPLPPADAGNELRQAMAPVLMAAGLSFSRMARYADRERMLAAAGDGDSPEPGGTLRSSILEWGEQTFGYAQSDLLAWQLLRLCWKLFERHRAPSPLRAQLAWQIEAAIAQHSEQSIHRDPVRQLEDLLDLPWWQQRHQLYSVWLVTVVEAAVPPPLRFSLHPVDGRLEFAFKATHVADIDGAAAPIQLVAELYTGRNGVSLQGKSRQEGIQPDYVLTQTGVEEQVFYVLEAKQYRKPSRSNFAAALHDYAAVHPAAVVALANYGPMTPDLEASLRELIATSRVGAADELVLRCRPFGHVEPSRRDDVARLSADIRASLEARPLPMRPMVVIDASGSMVDQLPEQLDDTEVAALWAAIAHPGAQIVIINQERREEMSPTPSPQALIAAIRGLIRPGVGLHIELPPSQPHPAALLVTDGQGFEETRSQHFRYLAVLVLKGGDWPLLHAPRADGSTVERAFPGLAAGCALG</sequence>
<dbReference type="Proteomes" id="UP000295361">
    <property type="component" value="Unassembled WGS sequence"/>
</dbReference>
<accession>A0A4R6QLM7</accession>
<reference evidence="1 2" key="1">
    <citation type="submission" date="2019-03" db="EMBL/GenBank/DDBJ databases">
        <title>Genomic Encyclopedia of Type Strains, Phase IV (KMG-IV): sequencing the most valuable type-strain genomes for metagenomic binning, comparative biology and taxonomic classification.</title>
        <authorList>
            <person name="Goeker M."/>
        </authorList>
    </citation>
    <scope>NUCLEOTIDE SEQUENCE [LARGE SCALE GENOMIC DNA]</scope>
    <source>
        <strain evidence="1 2">DSM 16998</strain>
    </source>
</reference>
<evidence type="ECO:0000313" key="2">
    <source>
        <dbReference type="Proteomes" id="UP000295361"/>
    </source>
</evidence>
<organism evidence="1 2">
    <name type="scientific">Roseateles toxinivorans</name>
    <dbReference type="NCBI Taxonomy" id="270368"/>
    <lineage>
        <taxon>Bacteria</taxon>
        <taxon>Pseudomonadati</taxon>
        <taxon>Pseudomonadota</taxon>
        <taxon>Betaproteobacteria</taxon>
        <taxon>Burkholderiales</taxon>
        <taxon>Sphaerotilaceae</taxon>
        <taxon>Roseateles</taxon>
    </lineage>
</organism>
<dbReference type="RefSeq" id="WP_133702094.1">
    <property type="nucleotide sequence ID" value="NZ_SNXS01000004.1"/>
</dbReference>
<dbReference type="InParanoid" id="A0A4R6QLM7"/>
<proteinExistence type="predicted"/>
<evidence type="ECO:0000313" key="1">
    <source>
        <dbReference type="EMBL" id="TDP64277.1"/>
    </source>
</evidence>
<dbReference type="EMBL" id="SNXS01000004">
    <property type="protein sequence ID" value="TDP64277.1"/>
    <property type="molecule type" value="Genomic_DNA"/>
</dbReference>